<evidence type="ECO:0008006" key="3">
    <source>
        <dbReference type="Google" id="ProtNLM"/>
    </source>
</evidence>
<protein>
    <recommendedName>
        <fullName evidence="3">DUF2007 domain-containing protein</fullName>
    </recommendedName>
</protein>
<sequence>MNEEKEVVIMTLWNNILDSEVAIIDNDRESLGIIRASGLTVSKYYDGSLGSTPSTIIVKNPGISEALELIAW</sequence>
<dbReference type="InterPro" id="IPR012340">
    <property type="entry name" value="NA-bd_OB-fold"/>
</dbReference>
<organism evidence="1 2">
    <name type="scientific">Penstemon smallii</name>
    <dbReference type="NCBI Taxonomy" id="265156"/>
    <lineage>
        <taxon>Eukaryota</taxon>
        <taxon>Viridiplantae</taxon>
        <taxon>Streptophyta</taxon>
        <taxon>Embryophyta</taxon>
        <taxon>Tracheophyta</taxon>
        <taxon>Spermatophyta</taxon>
        <taxon>Magnoliopsida</taxon>
        <taxon>eudicotyledons</taxon>
        <taxon>Gunneridae</taxon>
        <taxon>Pentapetalae</taxon>
        <taxon>asterids</taxon>
        <taxon>lamiids</taxon>
        <taxon>Lamiales</taxon>
        <taxon>Plantaginaceae</taxon>
        <taxon>Cheloneae</taxon>
        <taxon>Penstemon</taxon>
    </lineage>
</organism>
<evidence type="ECO:0000313" key="1">
    <source>
        <dbReference type="EMBL" id="KAL3835526.1"/>
    </source>
</evidence>
<evidence type="ECO:0000313" key="2">
    <source>
        <dbReference type="Proteomes" id="UP001634393"/>
    </source>
</evidence>
<name>A0ABD3TG02_9LAMI</name>
<dbReference type="EMBL" id="JBJXBP010000004">
    <property type="protein sequence ID" value="KAL3835526.1"/>
    <property type="molecule type" value="Genomic_DNA"/>
</dbReference>
<reference evidence="1 2" key="1">
    <citation type="submission" date="2024-12" db="EMBL/GenBank/DDBJ databases">
        <title>The unique morphological basis and parallel evolutionary history of personate flowers in Penstemon.</title>
        <authorList>
            <person name="Depatie T.H."/>
            <person name="Wessinger C.A."/>
        </authorList>
    </citation>
    <scope>NUCLEOTIDE SEQUENCE [LARGE SCALE GENOMIC DNA]</scope>
    <source>
        <strain evidence="1">WTNN_2</strain>
        <tissue evidence="1">Leaf</tissue>
    </source>
</reference>
<accession>A0ABD3TG02</accession>
<dbReference type="Proteomes" id="UP001634393">
    <property type="component" value="Unassembled WGS sequence"/>
</dbReference>
<keyword evidence="2" id="KW-1185">Reference proteome</keyword>
<proteinExistence type="predicted"/>
<dbReference type="Gene3D" id="2.40.50.140">
    <property type="entry name" value="Nucleic acid-binding proteins"/>
    <property type="match status" value="1"/>
</dbReference>
<comment type="caution">
    <text evidence="1">The sequence shown here is derived from an EMBL/GenBank/DDBJ whole genome shotgun (WGS) entry which is preliminary data.</text>
</comment>
<gene>
    <name evidence="1" type="ORF">ACJIZ3_010262</name>
</gene>
<dbReference type="AlphaFoldDB" id="A0ABD3TG02"/>